<reference evidence="1 2" key="1">
    <citation type="journal article" date="2010" name="Nature">
        <title>Nitrite-driven anaerobic methane oxidation by oxygenic bacteria.</title>
        <authorList>
            <person name="Ettwig K.F."/>
            <person name="Butler M.K."/>
            <person name="Le Paslier D."/>
            <person name="Pelletier E."/>
            <person name="Mangenot S."/>
            <person name="Kuypers M.M.M."/>
            <person name="Schreiber F."/>
            <person name="Dutilh B.E."/>
            <person name="Zedelius J."/>
            <person name="de Beer D."/>
            <person name="Gloerich J."/>
            <person name="Wessels H.J.C.T."/>
            <person name="van Allen T."/>
            <person name="Luesken F."/>
            <person name="Wu M."/>
            <person name="van de Pas-Schoonen K.T."/>
            <person name="Op den Camp H.J.M."/>
            <person name="Janssen-Megens E.M."/>
            <person name="Francoijs K-J."/>
            <person name="Stunnenberg H."/>
            <person name="Weissenbach J."/>
            <person name="Jetten M.S.M."/>
            <person name="Strous M."/>
        </authorList>
    </citation>
    <scope>NUCLEOTIDE SEQUENCE [LARGE SCALE GENOMIC DNA]</scope>
</reference>
<sequence>MRAVDASIRLMMSPSNRERIRLRQVQEEQIVVRYAVHIPLDDRIITPGLVLSHCSFYFFMYTPFGVLTEA</sequence>
<protein>
    <submittedName>
        <fullName evidence="1">Uncharacterized protein</fullName>
    </submittedName>
</protein>
<dbReference type="Proteomes" id="UP000006898">
    <property type="component" value="Chromosome"/>
</dbReference>
<evidence type="ECO:0000313" key="1">
    <source>
        <dbReference type="EMBL" id="CBE68018.1"/>
    </source>
</evidence>
<evidence type="ECO:0000313" key="2">
    <source>
        <dbReference type="Proteomes" id="UP000006898"/>
    </source>
</evidence>
<name>D5MMD2_METO1</name>
<dbReference type="EMBL" id="FP565575">
    <property type="protein sequence ID" value="CBE68018.1"/>
    <property type="molecule type" value="Genomic_DNA"/>
</dbReference>
<dbReference type="HOGENOM" id="CLU_2750244_0_0_0"/>
<proteinExistence type="predicted"/>
<organism evidence="1 2">
    <name type="scientific">Methylomirabilis oxygeniifera</name>
    <dbReference type="NCBI Taxonomy" id="671143"/>
    <lineage>
        <taxon>Bacteria</taxon>
        <taxon>Candidatus Methylomirabilota</taxon>
        <taxon>Candidatus Methylomirabilia</taxon>
        <taxon>Candidatus Methylomirabilales</taxon>
        <taxon>Candidatus Methylomirabilaceae</taxon>
        <taxon>Candidatus Methylomirabilis</taxon>
    </lineage>
</organism>
<accession>D5MMD2</accession>
<dbReference type="AlphaFoldDB" id="D5MMD2"/>
<dbReference type="KEGG" id="mox:DAMO_0957"/>
<dbReference type="STRING" id="671143.DAMO_0957"/>
<gene>
    <name evidence="1" type="ORF">DAMO_0957</name>
</gene>